<evidence type="ECO:0000256" key="8">
    <source>
        <dbReference type="PROSITE-ProRule" id="PRU00221"/>
    </source>
</evidence>
<dbReference type="PANTHER" id="PTHR46042:SF1">
    <property type="entry name" value="DIPHTHINE METHYLTRANSFERASE"/>
    <property type="match status" value="1"/>
</dbReference>
<dbReference type="PANTHER" id="PTHR46042">
    <property type="entry name" value="DIPHTHINE METHYLTRANSFERASE"/>
    <property type="match status" value="1"/>
</dbReference>
<name>A0A9P0E362_NEZVI</name>
<dbReference type="PROSITE" id="PS50082">
    <property type="entry name" value="WD_REPEATS_2"/>
    <property type="match status" value="1"/>
</dbReference>
<evidence type="ECO:0000256" key="5">
    <source>
        <dbReference type="ARBA" id="ARBA00038092"/>
    </source>
</evidence>
<dbReference type="PROSITE" id="PS00678">
    <property type="entry name" value="WD_REPEATS_1"/>
    <property type="match status" value="1"/>
</dbReference>
<comment type="pathway">
    <text evidence="1">Protein modification; peptidyl-diphthamide biosynthesis.</text>
</comment>
<comment type="catalytic activity">
    <reaction evidence="7">
        <text>diphthine methyl ester-[translation elongation factor 2] + H2O = diphthine-[translation elongation factor 2] + methanol + H(+)</text>
        <dbReference type="Rhea" id="RHEA:42656"/>
        <dbReference type="Rhea" id="RHEA-COMP:10172"/>
        <dbReference type="Rhea" id="RHEA-COMP:10173"/>
        <dbReference type="ChEBI" id="CHEBI:15377"/>
        <dbReference type="ChEBI" id="CHEBI:15378"/>
        <dbReference type="ChEBI" id="CHEBI:17790"/>
        <dbReference type="ChEBI" id="CHEBI:79005"/>
        <dbReference type="ChEBI" id="CHEBI:82696"/>
        <dbReference type="EC" id="3.1.1.97"/>
    </reaction>
</comment>
<evidence type="ECO:0000313" key="10">
    <source>
        <dbReference type="Proteomes" id="UP001152798"/>
    </source>
</evidence>
<evidence type="ECO:0000256" key="3">
    <source>
        <dbReference type="ARBA" id="ARBA00022737"/>
    </source>
</evidence>
<feature type="repeat" description="WD" evidence="8">
    <location>
        <begin position="221"/>
        <end position="263"/>
    </location>
</feature>
<accession>A0A9P0E362</accession>
<dbReference type="EC" id="3.1.1.97" evidence="6"/>
<keyword evidence="10" id="KW-1185">Reference proteome</keyword>
<keyword evidence="4" id="KW-0378">Hydrolase</keyword>
<reference evidence="9" key="1">
    <citation type="submission" date="2022-01" db="EMBL/GenBank/DDBJ databases">
        <authorList>
            <person name="King R."/>
        </authorList>
    </citation>
    <scope>NUCLEOTIDE SEQUENCE</scope>
</reference>
<dbReference type="InterPro" id="IPR015943">
    <property type="entry name" value="WD40/YVTN_repeat-like_dom_sf"/>
</dbReference>
<dbReference type="InterPro" id="IPR019775">
    <property type="entry name" value="WD40_repeat_CS"/>
</dbReference>
<comment type="similarity">
    <text evidence="5">Belongs to the DPH7 family.</text>
</comment>
<proteinExistence type="inferred from homology"/>
<keyword evidence="2 8" id="KW-0853">WD repeat</keyword>
<dbReference type="InterPro" id="IPR052415">
    <property type="entry name" value="Diphthine_MTase"/>
</dbReference>
<dbReference type="InterPro" id="IPR001680">
    <property type="entry name" value="WD40_rpt"/>
</dbReference>
<keyword evidence="3" id="KW-0677">Repeat</keyword>
<evidence type="ECO:0000256" key="7">
    <source>
        <dbReference type="ARBA" id="ARBA00047551"/>
    </source>
</evidence>
<dbReference type="GO" id="GO:0017183">
    <property type="term" value="P:protein histidyl modification to diphthamide"/>
    <property type="evidence" value="ECO:0007669"/>
    <property type="project" value="TreeGrafter"/>
</dbReference>
<evidence type="ECO:0000313" key="9">
    <source>
        <dbReference type="EMBL" id="CAH1391492.1"/>
    </source>
</evidence>
<organism evidence="9 10">
    <name type="scientific">Nezara viridula</name>
    <name type="common">Southern green stink bug</name>
    <name type="synonym">Cimex viridulus</name>
    <dbReference type="NCBI Taxonomy" id="85310"/>
    <lineage>
        <taxon>Eukaryota</taxon>
        <taxon>Metazoa</taxon>
        <taxon>Ecdysozoa</taxon>
        <taxon>Arthropoda</taxon>
        <taxon>Hexapoda</taxon>
        <taxon>Insecta</taxon>
        <taxon>Pterygota</taxon>
        <taxon>Neoptera</taxon>
        <taxon>Paraneoptera</taxon>
        <taxon>Hemiptera</taxon>
        <taxon>Heteroptera</taxon>
        <taxon>Panheteroptera</taxon>
        <taxon>Pentatomomorpha</taxon>
        <taxon>Pentatomoidea</taxon>
        <taxon>Pentatomidae</taxon>
        <taxon>Pentatominae</taxon>
        <taxon>Nezara</taxon>
    </lineage>
</organism>
<dbReference type="AlphaFoldDB" id="A0A9P0E362"/>
<dbReference type="Gene3D" id="2.130.10.10">
    <property type="entry name" value="YVTN repeat-like/Quinoprotein amine dehydrogenase"/>
    <property type="match status" value="1"/>
</dbReference>
<dbReference type="GO" id="GO:0005737">
    <property type="term" value="C:cytoplasm"/>
    <property type="evidence" value="ECO:0007669"/>
    <property type="project" value="TreeGrafter"/>
</dbReference>
<dbReference type="OrthoDB" id="1930760at2759"/>
<evidence type="ECO:0000256" key="6">
    <source>
        <dbReference type="ARBA" id="ARBA00039131"/>
    </source>
</evidence>
<dbReference type="SUPFAM" id="SSF50978">
    <property type="entry name" value="WD40 repeat-like"/>
    <property type="match status" value="1"/>
</dbReference>
<dbReference type="Proteomes" id="UP001152798">
    <property type="component" value="Chromosome 1"/>
</dbReference>
<dbReference type="GO" id="GO:0061685">
    <property type="term" value="F:diphthine methylesterase activity"/>
    <property type="evidence" value="ECO:0007669"/>
    <property type="project" value="UniProtKB-EC"/>
</dbReference>
<evidence type="ECO:0000256" key="2">
    <source>
        <dbReference type="ARBA" id="ARBA00022574"/>
    </source>
</evidence>
<dbReference type="InterPro" id="IPR036322">
    <property type="entry name" value="WD40_repeat_dom_sf"/>
</dbReference>
<gene>
    <name evidence="9" type="ORF">NEZAVI_LOCUS2505</name>
</gene>
<protein>
    <recommendedName>
        <fullName evidence="6">methylated diphthine methylhydrolase</fullName>
        <ecNumber evidence="6">3.1.1.97</ecNumber>
    </recommendedName>
</protein>
<sequence length="363" mass="41346">MAQFIKKNIFNTELNADSVEWCPIKNYRKFFICGTYQLSKSENLKDAKKKNPKELRKGHLYLFQLVQEPEIFKLVERIAMVGILDCKWAHRPIANNIFLAIATALGDIRIFKLQDESTVSLKHVCTHKLSSSKTTIALSLDWSTGLNESDVKIVISDSEGFITLVSFADGQLCEDCKWKLHDFHAWIVAFNYWNTNVFYSGGDDCQLFIYDRRSDKVGKNDKVHTAGITSMQMNLKKEHSLISGSYDEKVAFWDVRQMKSPKNLISTGGGVWRLKWEPNECSDLAAACMHNGFLAIDGNNGSIIAEYKEHSSLAYGIDWSSLEQREISDYFDIETFGDKKLHVLSMCSFYDNLLSIAILQKGL</sequence>
<dbReference type="SMART" id="SM00320">
    <property type="entry name" value="WD40"/>
    <property type="match status" value="2"/>
</dbReference>
<evidence type="ECO:0000256" key="4">
    <source>
        <dbReference type="ARBA" id="ARBA00022801"/>
    </source>
</evidence>
<dbReference type="EMBL" id="OV725077">
    <property type="protein sequence ID" value="CAH1391492.1"/>
    <property type="molecule type" value="Genomic_DNA"/>
</dbReference>
<evidence type="ECO:0000256" key="1">
    <source>
        <dbReference type="ARBA" id="ARBA00005156"/>
    </source>
</evidence>